<dbReference type="SUPFAM" id="SSF54373">
    <property type="entry name" value="FAD-linked reductases, C-terminal domain"/>
    <property type="match status" value="1"/>
</dbReference>
<evidence type="ECO:0000259" key="7">
    <source>
        <dbReference type="Pfam" id="PF00732"/>
    </source>
</evidence>
<dbReference type="Pfam" id="PF00732">
    <property type="entry name" value="GMC_oxred_N"/>
    <property type="match status" value="1"/>
</dbReference>
<dbReference type="PANTHER" id="PTHR11552:SF147">
    <property type="entry name" value="CHOLINE DEHYDROGENASE, MITOCHONDRIAL"/>
    <property type="match status" value="1"/>
</dbReference>
<dbReference type="PANTHER" id="PTHR11552">
    <property type="entry name" value="GLUCOSE-METHANOL-CHOLINE GMC OXIDOREDUCTASE"/>
    <property type="match status" value="1"/>
</dbReference>
<dbReference type="OrthoDB" id="269227at2759"/>
<sequence length="594" mass="66479">MAPMLPMEMIRKSFQSWYYWFPMLMYGFLGALSTYNTAWYEMDKMADKFKATYLDARDRFDFIIVGGGSAGSVVANRLSKHFDVLLLEAGGEPNPWFSVPAMSFMLLNHPGLDWMYKTVPQKWSGGALIDRVSGWSAGKALGGTSNTNFLIHLRGHPKDFDFIANLTGDQEWSYDGVLPHFKSVEDYNGEWKTDEFHGTGGEIPLQVPPFVGMAEYFIKAGEELGYSNVDLNARFSEGFSYVYYPTKDGRRYSTYKSFLEPIRNRNSLTIYKFSLVSKAVGVEYVRHGVTKTARATKEVILCAGSIGTPKILLRSDHISVYLGMFLINSTVSMVFDRDVTAKSFMDFVHKGTGELTSSGCSASAFVSTSYAKSSGEADWPDVQFIFLGNGVYAKMHTDMSHGFHVDPTIMKKYLSSDLVGKDAFQIIVSLARPRARGVMRLSGKSLTDDLIIDPRYLDNEYDNSVLLEGVKMAVHLVENTTVFRKIDAKFTSNVFPGCEDVPFKSDEYWRCFIRQYSITLHHIVGPCSMGRNDSKDAVVDTRLRVLGVTGLRVIDASIFPKVPISNTNSATVMVGEKGSHFILQVWGVNSTRTQ</sequence>
<evidence type="ECO:0000256" key="3">
    <source>
        <dbReference type="ARBA" id="ARBA00022630"/>
    </source>
</evidence>
<dbReference type="AlphaFoldDB" id="A0A226EK27"/>
<evidence type="ECO:0000256" key="2">
    <source>
        <dbReference type="ARBA" id="ARBA00010790"/>
    </source>
</evidence>
<dbReference type="InterPro" id="IPR012132">
    <property type="entry name" value="GMC_OxRdtase"/>
</dbReference>
<evidence type="ECO:0000313" key="9">
    <source>
        <dbReference type="EMBL" id="OXA57467.1"/>
    </source>
</evidence>
<feature type="transmembrane region" description="Helical" evidence="6">
    <location>
        <begin position="20"/>
        <end position="40"/>
    </location>
</feature>
<comment type="similarity">
    <text evidence="2">Belongs to the GMC oxidoreductase family.</text>
</comment>
<keyword evidence="10" id="KW-1185">Reference proteome</keyword>
<dbReference type="GO" id="GO:0050660">
    <property type="term" value="F:flavin adenine dinucleotide binding"/>
    <property type="evidence" value="ECO:0007669"/>
    <property type="project" value="InterPro"/>
</dbReference>
<keyword evidence="6" id="KW-1133">Transmembrane helix</keyword>
<feature type="binding site" evidence="5">
    <location>
        <position position="276"/>
    </location>
    <ligand>
        <name>FAD</name>
        <dbReference type="ChEBI" id="CHEBI:57692"/>
    </ligand>
</feature>
<dbReference type="Pfam" id="PF05199">
    <property type="entry name" value="GMC_oxred_C"/>
    <property type="match status" value="1"/>
</dbReference>
<dbReference type="Gene3D" id="3.50.50.60">
    <property type="entry name" value="FAD/NAD(P)-binding domain"/>
    <property type="match status" value="1"/>
</dbReference>
<keyword evidence="4 5" id="KW-0274">FAD</keyword>
<dbReference type="EMBL" id="LNIX01000003">
    <property type="protein sequence ID" value="OXA57467.1"/>
    <property type="molecule type" value="Genomic_DNA"/>
</dbReference>
<dbReference type="GO" id="GO:0016614">
    <property type="term" value="F:oxidoreductase activity, acting on CH-OH group of donors"/>
    <property type="evidence" value="ECO:0007669"/>
    <property type="project" value="InterPro"/>
</dbReference>
<dbReference type="SUPFAM" id="SSF51905">
    <property type="entry name" value="FAD/NAD(P)-binding domain"/>
    <property type="match status" value="1"/>
</dbReference>
<reference evidence="9 10" key="1">
    <citation type="submission" date="2015-12" db="EMBL/GenBank/DDBJ databases">
        <title>The genome of Folsomia candida.</title>
        <authorList>
            <person name="Faddeeva A."/>
            <person name="Derks M.F."/>
            <person name="Anvar Y."/>
            <person name="Smit S."/>
            <person name="Van Straalen N."/>
            <person name="Roelofs D."/>
        </authorList>
    </citation>
    <scope>NUCLEOTIDE SEQUENCE [LARGE SCALE GENOMIC DNA]</scope>
    <source>
        <strain evidence="9 10">VU population</strain>
        <tissue evidence="9">Whole body</tissue>
    </source>
</reference>
<name>A0A226EK27_FOLCA</name>
<keyword evidence="6" id="KW-0472">Membrane</keyword>
<evidence type="ECO:0000256" key="4">
    <source>
        <dbReference type="ARBA" id="ARBA00022827"/>
    </source>
</evidence>
<feature type="domain" description="Glucose-methanol-choline oxidoreductase N-terminal" evidence="7">
    <location>
        <begin position="60"/>
        <end position="315"/>
    </location>
</feature>
<evidence type="ECO:0000256" key="1">
    <source>
        <dbReference type="ARBA" id="ARBA00001974"/>
    </source>
</evidence>
<feature type="domain" description="Glucose-methanol-choline oxidoreductase C-terminal" evidence="8">
    <location>
        <begin position="433"/>
        <end position="575"/>
    </location>
</feature>
<dbReference type="InterPro" id="IPR000172">
    <property type="entry name" value="GMC_OxRdtase_N"/>
</dbReference>
<keyword evidence="6" id="KW-0812">Transmembrane</keyword>
<comment type="cofactor">
    <cofactor evidence="1 5">
        <name>FAD</name>
        <dbReference type="ChEBI" id="CHEBI:57692"/>
    </cofactor>
</comment>
<evidence type="ECO:0000313" key="10">
    <source>
        <dbReference type="Proteomes" id="UP000198287"/>
    </source>
</evidence>
<dbReference type="InterPro" id="IPR007867">
    <property type="entry name" value="GMC_OxRtase_C"/>
</dbReference>
<gene>
    <name evidence="9" type="ORF">Fcan01_08260</name>
</gene>
<evidence type="ECO:0000256" key="6">
    <source>
        <dbReference type="SAM" id="Phobius"/>
    </source>
</evidence>
<dbReference type="InterPro" id="IPR036188">
    <property type="entry name" value="FAD/NAD-bd_sf"/>
</dbReference>
<keyword evidence="3" id="KW-0285">Flavoprotein</keyword>
<protein>
    <submittedName>
        <fullName evidence="9">Glucose dehydrogenase [FAD, quinone]</fullName>
    </submittedName>
</protein>
<comment type="caution">
    <text evidence="9">The sequence shown here is derived from an EMBL/GenBank/DDBJ whole genome shotgun (WGS) entry which is preliminary data.</text>
</comment>
<proteinExistence type="inferred from homology"/>
<feature type="binding site" evidence="5">
    <location>
        <position position="144"/>
    </location>
    <ligand>
        <name>FAD</name>
        <dbReference type="ChEBI" id="CHEBI:57692"/>
    </ligand>
</feature>
<dbReference type="OMA" id="WDNVYPA"/>
<dbReference type="Gene3D" id="3.30.560.10">
    <property type="entry name" value="Glucose Oxidase, domain 3"/>
    <property type="match status" value="1"/>
</dbReference>
<dbReference type="Proteomes" id="UP000198287">
    <property type="component" value="Unassembled WGS sequence"/>
</dbReference>
<evidence type="ECO:0000259" key="8">
    <source>
        <dbReference type="Pfam" id="PF05199"/>
    </source>
</evidence>
<accession>A0A226EK27</accession>
<organism evidence="9 10">
    <name type="scientific">Folsomia candida</name>
    <name type="common">Springtail</name>
    <dbReference type="NCBI Taxonomy" id="158441"/>
    <lineage>
        <taxon>Eukaryota</taxon>
        <taxon>Metazoa</taxon>
        <taxon>Ecdysozoa</taxon>
        <taxon>Arthropoda</taxon>
        <taxon>Hexapoda</taxon>
        <taxon>Collembola</taxon>
        <taxon>Entomobryomorpha</taxon>
        <taxon>Isotomoidea</taxon>
        <taxon>Isotomidae</taxon>
        <taxon>Proisotominae</taxon>
        <taxon>Folsomia</taxon>
    </lineage>
</organism>
<dbReference type="PIRSF" id="PIRSF000137">
    <property type="entry name" value="Alcohol_oxidase"/>
    <property type="match status" value="1"/>
</dbReference>
<evidence type="ECO:0000256" key="5">
    <source>
        <dbReference type="PIRSR" id="PIRSR000137-2"/>
    </source>
</evidence>